<sequence length="44" mass="5204">MLEIKEQETLPFTENNQPPEEINKYNKRIDDLIEDAEIEAEIEA</sequence>
<evidence type="ECO:0000313" key="2">
    <source>
        <dbReference type="EMBL" id="SVC00190.1"/>
    </source>
</evidence>
<protein>
    <submittedName>
        <fullName evidence="2">Uncharacterized protein</fullName>
    </submittedName>
</protein>
<feature type="region of interest" description="Disordered" evidence="1">
    <location>
        <begin position="1"/>
        <end position="22"/>
    </location>
</feature>
<evidence type="ECO:0000256" key="1">
    <source>
        <dbReference type="SAM" id="MobiDB-lite"/>
    </source>
</evidence>
<dbReference type="EMBL" id="UINC01067981">
    <property type="protein sequence ID" value="SVC00190.1"/>
    <property type="molecule type" value="Genomic_DNA"/>
</dbReference>
<reference evidence="2" key="1">
    <citation type="submission" date="2018-05" db="EMBL/GenBank/DDBJ databases">
        <authorList>
            <person name="Lanie J.A."/>
            <person name="Ng W.-L."/>
            <person name="Kazmierczak K.M."/>
            <person name="Andrzejewski T.M."/>
            <person name="Davidsen T.M."/>
            <person name="Wayne K.J."/>
            <person name="Tettelin H."/>
            <person name="Glass J.I."/>
            <person name="Rusch D."/>
            <person name="Podicherti R."/>
            <person name="Tsui H.-C.T."/>
            <person name="Winkler M.E."/>
        </authorList>
    </citation>
    <scope>NUCLEOTIDE SEQUENCE</scope>
</reference>
<dbReference type="AlphaFoldDB" id="A0A382IKJ1"/>
<feature type="non-terminal residue" evidence="2">
    <location>
        <position position="44"/>
    </location>
</feature>
<organism evidence="2">
    <name type="scientific">marine metagenome</name>
    <dbReference type="NCBI Taxonomy" id="408172"/>
    <lineage>
        <taxon>unclassified sequences</taxon>
        <taxon>metagenomes</taxon>
        <taxon>ecological metagenomes</taxon>
    </lineage>
</organism>
<proteinExistence type="predicted"/>
<accession>A0A382IKJ1</accession>
<name>A0A382IKJ1_9ZZZZ</name>
<gene>
    <name evidence="2" type="ORF">METZ01_LOCUS253044</name>
</gene>